<dbReference type="RefSeq" id="WP_039608539.1">
    <property type="nucleotide sequence ID" value="NZ_JWIC01000004.1"/>
</dbReference>
<dbReference type="Pfam" id="PF06693">
    <property type="entry name" value="DUF1190"/>
    <property type="match status" value="1"/>
</dbReference>
<dbReference type="Proteomes" id="UP000031327">
    <property type="component" value="Unassembled WGS sequence"/>
</dbReference>
<evidence type="ECO:0000313" key="2">
    <source>
        <dbReference type="EMBL" id="KID58246.1"/>
    </source>
</evidence>
<dbReference type="AlphaFoldDB" id="A0A0C1QCB0"/>
<name>A0A0C1QCB0_9GAMM</name>
<keyword evidence="2" id="KW-0449">Lipoprotein</keyword>
<gene>
    <name evidence="2" type="ORF">JF50_06075</name>
</gene>
<dbReference type="OrthoDB" id="5903948at2"/>
<protein>
    <submittedName>
        <fullName evidence="2">Lipoprotein</fullName>
    </submittedName>
</protein>
<reference evidence="2 3" key="1">
    <citation type="submission" date="2014-12" db="EMBL/GenBank/DDBJ databases">
        <title>Draft Genome Sequence of Pseudoalteromonas luteoviolacea HI1.</title>
        <authorList>
            <person name="Asahina A.Y."/>
            <person name="Hadfield M.G."/>
        </authorList>
    </citation>
    <scope>NUCLEOTIDE SEQUENCE [LARGE SCALE GENOMIC DNA]</scope>
    <source>
        <strain evidence="2 3">HI1</strain>
    </source>
</reference>
<feature type="compositionally biased region" description="Low complexity" evidence="1">
    <location>
        <begin position="188"/>
        <end position="197"/>
    </location>
</feature>
<dbReference type="EMBL" id="JWIC01000004">
    <property type="protein sequence ID" value="KID58246.1"/>
    <property type="molecule type" value="Genomic_DNA"/>
</dbReference>
<accession>A0A0C1QCB0</accession>
<dbReference type="PROSITE" id="PS51257">
    <property type="entry name" value="PROKAR_LIPOPROTEIN"/>
    <property type="match status" value="1"/>
</dbReference>
<organism evidence="2 3">
    <name type="scientific">Pseudoalteromonas luteoviolacea</name>
    <dbReference type="NCBI Taxonomy" id="43657"/>
    <lineage>
        <taxon>Bacteria</taxon>
        <taxon>Pseudomonadati</taxon>
        <taxon>Pseudomonadota</taxon>
        <taxon>Gammaproteobacteria</taxon>
        <taxon>Alteromonadales</taxon>
        <taxon>Pseudoalteromonadaceae</taxon>
        <taxon>Pseudoalteromonas</taxon>
    </lineage>
</organism>
<evidence type="ECO:0000256" key="1">
    <source>
        <dbReference type="SAM" id="MobiDB-lite"/>
    </source>
</evidence>
<evidence type="ECO:0000313" key="3">
    <source>
        <dbReference type="Proteomes" id="UP000031327"/>
    </source>
</evidence>
<proteinExistence type="predicted"/>
<feature type="region of interest" description="Disordered" evidence="1">
    <location>
        <begin position="178"/>
        <end position="197"/>
    </location>
</feature>
<sequence>MKRSKQIKLTLMMGTTAGLIGCSDSDESALLFKDVDECSSFGVETASCLFHYEQAKDQHLSEAPRYATEQLCESDFGYERCENNGGLWRPVMAGFMVALLAEAVDEGLDAMKKRKKRKAAFLSGKYYSGAKPLYRSKDDFFKYRNAQNSVVASVNSAGTTSVKSTAINYKPKVSKTVTRAKSRGGFGRSASSRSWGG</sequence>
<comment type="caution">
    <text evidence="2">The sequence shown here is derived from an EMBL/GenBank/DDBJ whole genome shotgun (WGS) entry which is preliminary data.</text>
</comment>
<dbReference type="InterPro" id="IPR009576">
    <property type="entry name" value="Biofilm_formation_YgiB"/>
</dbReference>